<accession>A0A7J0BFV0</accession>
<proteinExistence type="predicted"/>
<name>A0A7J0BFV0_9BACT</name>
<reference evidence="1 2" key="1">
    <citation type="submission" date="2020-05" db="EMBL/GenBank/DDBJ databases">
        <title>Draft genome sequence of Desulfovibrio sp. strain HN2T.</title>
        <authorList>
            <person name="Ueno A."/>
            <person name="Tamazawa S."/>
            <person name="Tamamura S."/>
            <person name="Murakami T."/>
            <person name="Kiyama T."/>
            <person name="Inomata H."/>
            <person name="Amano Y."/>
            <person name="Miyakawa K."/>
            <person name="Tamaki H."/>
            <person name="Naganuma T."/>
            <person name="Kaneko K."/>
        </authorList>
    </citation>
    <scope>NUCLEOTIDE SEQUENCE [LARGE SCALE GENOMIC DNA]</scope>
    <source>
        <strain evidence="1 2">HN2</strain>
    </source>
</reference>
<dbReference type="AlphaFoldDB" id="A0A7J0BFV0"/>
<evidence type="ECO:0000313" key="2">
    <source>
        <dbReference type="Proteomes" id="UP000503840"/>
    </source>
</evidence>
<organism evidence="1 2">
    <name type="scientific">Desulfovibrio subterraneus</name>
    <dbReference type="NCBI Taxonomy" id="2718620"/>
    <lineage>
        <taxon>Bacteria</taxon>
        <taxon>Pseudomonadati</taxon>
        <taxon>Thermodesulfobacteriota</taxon>
        <taxon>Desulfovibrionia</taxon>
        <taxon>Desulfovibrionales</taxon>
        <taxon>Desulfovibrionaceae</taxon>
        <taxon>Desulfovibrio</taxon>
    </lineage>
</organism>
<gene>
    <name evidence="1" type="ORF">DSM101010T_09340</name>
</gene>
<dbReference type="Proteomes" id="UP000503840">
    <property type="component" value="Unassembled WGS sequence"/>
</dbReference>
<comment type="caution">
    <text evidence="1">The sequence shown here is derived from an EMBL/GenBank/DDBJ whole genome shotgun (WGS) entry which is preliminary data.</text>
</comment>
<sequence>MFTSGRFPRMITIRAVVVSAFLIGASLLAGCMGASSNGAVADDDSATFTVQGNTAVMRGMIDRSTSNAIIDLMSENDHVRTIVMQRVTGSTGYRELRDAARLIRDYRLTVHVPDGGYVAPAAMDFFIAGWKRSADAGANIAVGSWFDGDNYGVDLPRHNSLHYGYLTWMRENGIPEDFYWFSLTAAPKGDERPLTREELIRFRLVTQ</sequence>
<evidence type="ECO:0000313" key="1">
    <source>
        <dbReference type="EMBL" id="GFM32569.1"/>
    </source>
</evidence>
<protein>
    <recommendedName>
        <fullName evidence="3">Lipoprotein</fullName>
    </recommendedName>
</protein>
<keyword evidence="2" id="KW-1185">Reference proteome</keyword>
<dbReference type="PROSITE" id="PS51257">
    <property type="entry name" value="PROKAR_LIPOPROTEIN"/>
    <property type="match status" value="1"/>
</dbReference>
<dbReference type="EMBL" id="BLVO01000012">
    <property type="protein sequence ID" value="GFM32569.1"/>
    <property type="molecule type" value="Genomic_DNA"/>
</dbReference>
<evidence type="ECO:0008006" key="3">
    <source>
        <dbReference type="Google" id="ProtNLM"/>
    </source>
</evidence>